<keyword evidence="3" id="KW-0689">Ribosomal protein</keyword>
<protein>
    <recommendedName>
        <fullName evidence="6">Large ribosomal subunit protein uL29m</fullName>
    </recommendedName>
</protein>
<dbReference type="Proteomes" id="UP001152799">
    <property type="component" value="Chromosome 3"/>
</dbReference>
<evidence type="ECO:0000313" key="7">
    <source>
        <dbReference type="EMBL" id="CAH1127813.1"/>
    </source>
</evidence>
<dbReference type="GO" id="GO:0005762">
    <property type="term" value="C:mitochondrial large ribosomal subunit"/>
    <property type="evidence" value="ECO:0007669"/>
    <property type="project" value="TreeGrafter"/>
</dbReference>
<evidence type="ECO:0000256" key="2">
    <source>
        <dbReference type="ARBA" id="ARBA00009254"/>
    </source>
</evidence>
<dbReference type="PANTHER" id="PTHR21183:SF18">
    <property type="entry name" value="LARGE RIBOSOMAL SUBUNIT PROTEIN UL29M"/>
    <property type="match status" value="1"/>
</dbReference>
<dbReference type="EMBL" id="OU892279">
    <property type="protein sequence ID" value="CAH1127813.1"/>
    <property type="molecule type" value="Genomic_DNA"/>
</dbReference>
<comment type="subcellular location">
    <subcellularLocation>
        <location evidence="1">Mitochondrion</location>
    </subcellularLocation>
</comment>
<evidence type="ECO:0000256" key="4">
    <source>
        <dbReference type="ARBA" id="ARBA00023128"/>
    </source>
</evidence>
<dbReference type="AlphaFoldDB" id="A0A9P0DHR4"/>
<dbReference type="OrthoDB" id="270763at2759"/>
<dbReference type="InterPro" id="IPR038340">
    <property type="entry name" value="MRP-L47_sf"/>
</dbReference>
<accession>A0A9P0DHR4</accession>
<sequence length="256" mass="30309">MGTANKIFNICKLFGNLTVQGSVKTVPLKPFSIVTRSISTSPPLKDLMEFFDQKDKWGGIEVKTGRAWNKEEMRLKSNTDLHKLWYILLKERNMLLTMEQDAKDQVRLFPNPERLDKVEISMENLEAVVRERNKAYHQLETGETGERPGKVTKNAFGLNYYYKMSEYPLPKHMNKKWQQKYRFFKHDKDNEAFLLKYREKLYLNKKRQKARNFNHVIGLLNRFPNMDIAALKQQYPDVDLEKAKRSRKYGGHFVPK</sequence>
<gene>
    <name evidence="7" type="ORF">CEUTPL_LOCUS6591</name>
</gene>
<dbReference type="InterPro" id="IPR010729">
    <property type="entry name" value="Ribosomal_uL29_mit"/>
</dbReference>
<dbReference type="GO" id="GO:0003735">
    <property type="term" value="F:structural constituent of ribosome"/>
    <property type="evidence" value="ECO:0007669"/>
    <property type="project" value="InterPro"/>
</dbReference>
<dbReference type="GO" id="GO:0032543">
    <property type="term" value="P:mitochondrial translation"/>
    <property type="evidence" value="ECO:0007669"/>
    <property type="project" value="TreeGrafter"/>
</dbReference>
<proteinExistence type="inferred from homology"/>
<dbReference type="Gene3D" id="6.10.330.20">
    <property type="match status" value="1"/>
</dbReference>
<evidence type="ECO:0000256" key="5">
    <source>
        <dbReference type="ARBA" id="ARBA00023274"/>
    </source>
</evidence>
<name>A0A9P0DHR4_9CUCU</name>
<keyword evidence="8" id="KW-1185">Reference proteome</keyword>
<keyword evidence="4" id="KW-0496">Mitochondrion</keyword>
<evidence type="ECO:0000256" key="1">
    <source>
        <dbReference type="ARBA" id="ARBA00004173"/>
    </source>
</evidence>
<dbReference type="PANTHER" id="PTHR21183">
    <property type="entry name" value="RIBOSOMAL PROTEIN L47, MITOCHONDRIAL-RELATED"/>
    <property type="match status" value="1"/>
</dbReference>
<reference evidence="7" key="1">
    <citation type="submission" date="2022-01" db="EMBL/GenBank/DDBJ databases">
        <authorList>
            <person name="King R."/>
        </authorList>
    </citation>
    <scope>NUCLEOTIDE SEQUENCE</scope>
</reference>
<dbReference type="Pfam" id="PF06984">
    <property type="entry name" value="MRP-L47"/>
    <property type="match status" value="1"/>
</dbReference>
<keyword evidence="5" id="KW-0687">Ribonucleoprotein</keyword>
<organism evidence="7 8">
    <name type="scientific">Ceutorhynchus assimilis</name>
    <name type="common">cabbage seed weevil</name>
    <dbReference type="NCBI Taxonomy" id="467358"/>
    <lineage>
        <taxon>Eukaryota</taxon>
        <taxon>Metazoa</taxon>
        <taxon>Ecdysozoa</taxon>
        <taxon>Arthropoda</taxon>
        <taxon>Hexapoda</taxon>
        <taxon>Insecta</taxon>
        <taxon>Pterygota</taxon>
        <taxon>Neoptera</taxon>
        <taxon>Endopterygota</taxon>
        <taxon>Coleoptera</taxon>
        <taxon>Polyphaga</taxon>
        <taxon>Cucujiformia</taxon>
        <taxon>Curculionidae</taxon>
        <taxon>Ceutorhynchinae</taxon>
        <taxon>Ceutorhynchus</taxon>
    </lineage>
</organism>
<comment type="similarity">
    <text evidence="2">Belongs to the universal ribosomal protein uL29 family.</text>
</comment>
<evidence type="ECO:0000313" key="8">
    <source>
        <dbReference type="Proteomes" id="UP001152799"/>
    </source>
</evidence>
<evidence type="ECO:0000256" key="6">
    <source>
        <dbReference type="ARBA" id="ARBA00035289"/>
    </source>
</evidence>
<evidence type="ECO:0000256" key="3">
    <source>
        <dbReference type="ARBA" id="ARBA00022980"/>
    </source>
</evidence>